<keyword evidence="3" id="KW-1185">Reference proteome</keyword>
<evidence type="ECO:0008006" key="4">
    <source>
        <dbReference type="Google" id="ProtNLM"/>
    </source>
</evidence>
<keyword evidence="1" id="KW-0732">Signal</keyword>
<dbReference type="InterPro" id="IPR053145">
    <property type="entry name" value="AB_hydrolase_Est10"/>
</dbReference>
<dbReference type="Gene3D" id="3.40.50.1820">
    <property type="entry name" value="alpha/beta hydrolase"/>
    <property type="match status" value="1"/>
</dbReference>
<proteinExistence type="predicted"/>
<feature type="signal peptide" evidence="1">
    <location>
        <begin position="1"/>
        <end position="20"/>
    </location>
</feature>
<dbReference type="Proteomes" id="UP001485459">
    <property type="component" value="Chromosome"/>
</dbReference>
<gene>
    <name evidence="2" type="ORF">WJU16_21140</name>
</gene>
<dbReference type="PANTHER" id="PTHR43265:SF1">
    <property type="entry name" value="ESTERASE ESTD"/>
    <property type="match status" value="1"/>
</dbReference>
<dbReference type="SUPFAM" id="SSF53474">
    <property type="entry name" value="alpha/beta-Hydrolases"/>
    <property type="match status" value="1"/>
</dbReference>
<accession>A0ABZ2YLV9</accession>
<evidence type="ECO:0000256" key="1">
    <source>
        <dbReference type="SAM" id="SignalP"/>
    </source>
</evidence>
<protein>
    <recommendedName>
        <fullName evidence="4">Serine aminopeptidase S33 domain-containing protein</fullName>
    </recommendedName>
</protein>
<reference evidence="3" key="1">
    <citation type="submission" date="2024-03" db="EMBL/GenBank/DDBJ databases">
        <title>Chitinophaga horti sp. nov., isolated from garden soil.</title>
        <authorList>
            <person name="Lee D.S."/>
            <person name="Han D.M."/>
            <person name="Baek J.H."/>
            <person name="Choi D.G."/>
            <person name="Jeon J.H."/>
            <person name="Jeon C.O."/>
        </authorList>
    </citation>
    <scope>NUCLEOTIDE SEQUENCE [LARGE SCALE GENOMIC DNA]</scope>
    <source>
        <strain evidence="3">GPA1</strain>
    </source>
</reference>
<evidence type="ECO:0000313" key="2">
    <source>
        <dbReference type="EMBL" id="WZN40473.1"/>
    </source>
</evidence>
<name>A0ABZ2YLV9_9BACT</name>
<dbReference type="PROSITE" id="PS51257">
    <property type="entry name" value="PROKAR_LIPOPROTEIN"/>
    <property type="match status" value="1"/>
</dbReference>
<sequence length="354" mass="38689">MRKKAFLTGLQLMIGCALFAQEKPFDPADYETVTLRPDKPAVFRQDVQIPVANDSFRLKGVFTRPGKEGKHPAILLLPGNASYNLDAAAFSATVLERIAQTFAEEGFAVLYFDDRNAAANGSYATLARDAADALKELRSLPQVDPRKTGIVAHNAGAAAGLMIAAQDTTLRFFVPMAAQGAGSPATMANFMLAVHADKEPGFRERAAREGEVLMKIAGAGQPHYSLLLQLKRAAIGFEREFRLEKKIPDNAETGYALMLIQTYSLPEMIAFATYNPTEYMNRVKCPVLALFGENDELIAPSAHSSAWKQQIPGATIRSFPGMNHYLSNSGHKQPSESVLKEIAGWIRDVLKTSR</sequence>
<organism evidence="2 3">
    <name type="scientific">Chitinophaga pollutisoli</name>
    <dbReference type="NCBI Taxonomy" id="3133966"/>
    <lineage>
        <taxon>Bacteria</taxon>
        <taxon>Pseudomonadati</taxon>
        <taxon>Bacteroidota</taxon>
        <taxon>Chitinophagia</taxon>
        <taxon>Chitinophagales</taxon>
        <taxon>Chitinophagaceae</taxon>
        <taxon>Chitinophaga</taxon>
    </lineage>
</organism>
<evidence type="ECO:0000313" key="3">
    <source>
        <dbReference type="Proteomes" id="UP001485459"/>
    </source>
</evidence>
<dbReference type="EMBL" id="CP149822">
    <property type="protein sequence ID" value="WZN40473.1"/>
    <property type="molecule type" value="Genomic_DNA"/>
</dbReference>
<dbReference type="RefSeq" id="WP_341835390.1">
    <property type="nucleotide sequence ID" value="NZ_CP149822.1"/>
</dbReference>
<dbReference type="PANTHER" id="PTHR43265">
    <property type="entry name" value="ESTERASE ESTD"/>
    <property type="match status" value="1"/>
</dbReference>
<dbReference type="InterPro" id="IPR029058">
    <property type="entry name" value="AB_hydrolase_fold"/>
</dbReference>
<feature type="chain" id="PRO_5045191992" description="Serine aminopeptidase S33 domain-containing protein" evidence="1">
    <location>
        <begin position="21"/>
        <end position="354"/>
    </location>
</feature>